<feature type="domain" description="UspA" evidence="2">
    <location>
        <begin position="4"/>
        <end position="148"/>
    </location>
</feature>
<reference evidence="3 4" key="1">
    <citation type="submission" date="2024-08" db="EMBL/GenBank/DDBJ databases">
        <title>Halobellus sp. MBLA0158 whole genome sequence.</title>
        <authorList>
            <person name="Hwang C.Y."/>
            <person name="Cho E.-S."/>
            <person name="Seo M.-J."/>
        </authorList>
    </citation>
    <scope>NUCLEOTIDE SEQUENCE [LARGE SCALE GENOMIC DNA]</scope>
    <source>
        <strain evidence="3 4">MBLA0158</strain>
    </source>
</reference>
<dbReference type="RefSeq" id="WP_372386528.1">
    <property type="nucleotide sequence ID" value="NZ_JBGNYA010000001.1"/>
</dbReference>
<proteinExistence type="inferred from homology"/>
<dbReference type="Pfam" id="PF00582">
    <property type="entry name" value="Usp"/>
    <property type="match status" value="1"/>
</dbReference>
<evidence type="ECO:0000256" key="1">
    <source>
        <dbReference type="ARBA" id="ARBA00008791"/>
    </source>
</evidence>
<sequence length="152" mass="16130">MAIETILLAVGPDERERIDRLVEAAIDVAGPTGARVILGHVFTDEEFERAVGNLDRDVEVGEISADDVAGRFVNVRDAADQLEAAGVDYEIRGAIGEHGRAIVELADDVAADRILVGGRQRSPAGKAVFGSTAQEVLLNAPCPVTLVRSDTR</sequence>
<gene>
    <name evidence="3" type="ORF">OS889_00520</name>
</gene>
<evidence type="ECO:0000313" key="4">
    <source>
        <dbReference type="Proteomes" id="UP001570511"/>
    </source>
</evidence>
<dbReference type="SUPFAM" id="SSF52402">
    <property type="entry name" value="Adenine nucleotide alpha hydrolases-like"/>
    <property type="match status" value="1"/>
</dbReference>
<comment type="caution">
    <text evidence="3">The sequence shown here is derived from an EMBL/GenBank/DDBJ whole genome shotgun (WGS) entry which is preliminary data.</text>
</comment>
<dbReference type="Gene3D" id="3.40.50.620">
    <property type="entry name" value="HUPs"/>
    <property type="match status" value="1"/>
</dbReference>
<dbReference type="AlphaFoldDB" id="A0ABD5MAG7"/>
<accession>A0ABD5MAG7</accession>
<evidence type="ECO:0000313" key="3">
    <source>
        <dbReference type="EMBL" id="MFA1609488.1"/>
    </source>
</evidence>
<name>A0ABD5MAG7_9EURY</name>
<evidence type="ECO:0000259" key="2">
    <source>
        <dbReference type="Pfam" id="PF00582"/>
    </source>
</evidence>
<dbReference type="InterPro" id="IPR006016">
    <property type="entry name" value="UspA"/>
</dbReference>
<dbReference type="PANTHER" id="PTHR46268">
    <property type="entry name" value="STRESS RESPONSE PROTEIN NHAX"/>
    <property type="match status" value="1"/>
</dbReference>
<organism evidence="3 4">
    <name type="scientific">Halobellus rubicundus</name>
    <dbReference type="NCBI Taxonomy" id="2996466"/>
    <lineage>
        <taxon>Archaea</taxon>
        <taxon>Methanobacteriati</taxon>
        <taxon>Methanobacteriota</taxon>
        <taxon>Stenosarchaea group</taxon>
        <taxon>Halobacteria</taxon>
        <taxon>Halobacteriales</taxon>
        <taxon>Haloferacaceae</taxon>
        <taxon>Halobellus</taxon>
    </lineage>
</organism>
<dbReference type="PANTHER" id="PTHR46268:SF6">
    <property type="entry name" value="UNIVERSAL STRESS PROTEIN UP12"/>
    <property type="match status" value="1"/>
</dbReference>
<dbReference type="CDD" id="cd00293">
    <property type="entry name" value="USP-like"/>
    <property type="match status" value="1"/>
</dbReference>
<dbReference type="InterPro" id="IPR006015">
    <property type="entry name" value="Universal_stress_UspA"/>
</dbReference>
<comment type="similarity">
    <text evidence="1">Belongs to the universal stress protein A family.</text>
</comment>
<dbReference type="Proteomes" id="UP001570511">
    <property type="component" value="Unassembled WGS sequence"/>
</dbReference>
<dbReference type="EMBL" id="JBGNYA010000001">
    <property type="protein sequence ID" value="MFA1609488.1"/>
    <property type="molecule type" value="Genomic_DNA"/>
</dbReference>
<dbReference type="PRINTS" id="PR01438">
    <property type="entry name" value="UNVRSLSTRESS"/>
</dbReference>
<dbReference type="InterPro" id="IPR014729">
    <property type="entry name" value="Rossmann-like_a/b/a_fold"/>
</dbReference>
<protein>
    <submittedName>
        <fullName evidence="3">Universal stress protein</fullName>
    </submittedName>
</protein>
<keyword evidence="4" id="KW-1185">Reference proteome</keyword>